<evidence type="ECO:0000256" key="1">
    <source>
        <dbReference type="SAM" id="MobiDB-lite"/>
    </source>
</evidence>
<dbReference type="Proteomes" id="UP000783686">
    <property type="component" value="Unassembled WGS sequence"/>
</dbReference>
<feature type="compositionally biased region" description="Basic residues" evidence="1">
    <location>
        <begin position="104"/>
        <end position="114"/>
    </location>
</feature>
<gene>
    <name evidence="2" type="ORF">BOKJ2_LOCUS766</name>
</gene>
<comment type="caution">
    <text evidence="2">The sequence shown here is derived from an EMBL/GenBank/DDBJ whole genome shotgun (WGS) entry which is preliminary data.</text>
</comment>
<feature type="region of interest" description="Disordered" evidence="1">
    <location>
        <begin position="91"/>
        <end position="114"/>
    </location>
</feature>
<reference evidence="2" key="1">
    <citation type="submission" date="2020-09" db="EMBL/GenBank/DDBJ databases">
        <authorList>
            <person name="Kikuchi T."/>
        </authorList>
    </citation>
    <scope>NUCLEOTIDE SEQUENCE</scope>
    <source>
        <strain evidence="2">SH1</strain>
    </source>
</reference>
<sequence length="226" mass="25692">MYAFTFRAPEPAVFPGSTASWRTNQPMELETISGPIVPVVTGTIGLLSSSSMVVQAPATELPWSHRAAERAAKKSKKIVETLKLVEERIEEKQKKEEKEAKKAAKEKKGKKSKSKKLENAFSRLAISESLASQLSQSELDCLRMPPPVRRAIRRAPKKATLKEFKQMGKEVRKEFKMLVKGFSTADKAFKRKNLVEHYHICLQRVDWIRMKMGKKAPKKLVSLELW</sequence>
<accession>A0A811JS16</accession>
<keyword evidence="3" id="KW-1185">Reference proteome</keyword>
<protein>
    <submittedName>
        <fullName evidence="2">Uncharacterized protein</fullName>
    </submittedName>
</protein>
<name>A0A811JS16_9BILA</name>
<proteinExistence type="predicted"/>
<organism evidence="2 3">
    <name type="scientific">Bursaphelenchus okinawaensis</name>
    <dbReference type="NCBI Taxonomy" id="465554"/>
    <lineage>
        <taxon>Eukaryota</taxon>
        <taxon>Metazoa</taxon>
        <taxon>Ecdysozoa</taxon>
        <taxon>Nematoda</taxon>
        <taxon>Chromadorea</taxon>
        <taxon>Rhabditida</taxon>
        <taxon>Tylenchina</taxon>
        <taxon>Tylenchomorpha</taxon>
        <taxon>Aphelenchoidea</taxon>
        <taxon>Aphelenchoididae</taxon>
        <taxon>Bursaphelenchus</taxon>
    </lineage>
</organism>
<dbReference type="Proteomes" id="UP000614601">
    <property type="component" value="Unassembled WGS sequence"/>
</dbReference>
<evidence type="ECO:0000313" key="3">
    <source>
        <dbReference type="Proteomes" id="UP000614601"/>
    </source>
</evidence>
<dbReference type="EMBL" id="CAJFCW020000001">
    <property type="protein sequence ID" value="CAG9080430.1"/>
    <property type="molecule type" value="Genomic_DNA"/>
</dbReference>
<dbReference type="AlphaFoldDB" id="A0A811JS16"/>
<feature type="compositionally biased region" description="Basic and acidic residues" evidence="1">
    <location>
        <begin position="91"/>
        <end position="103"/>
    </location>
</feature>
<dbReference type="EMBL" id="CAJFDH010000001">
    <property type="protein sequence ID" value="CAD5206082.1"/>
    <property type="molecule type" value="Genomic_DNA"/>
</dbReference>
<evidence type="ECO:0000313" key="2">
    <source>
        <dbReference type="EMBL" id="CAD5206082.1"/>
    </source>
</evidence>